<dbReference type="HOGENOM" id="CLU_049301_16_0_9"/>
<dbReference type="InterPro" id="IPR006016">
    <property type="entry name" value="UspA"/>
</dbReference>
<dbReference type="SUPFAM" id="SSF52402">
    <property type="entry name" value="Adenine nucleotide alpha hydrolases-like"/>
    <property type="match status" value="1"/>
</dbReference>
<dbReference type="CDD" id="cd00293">
    <property type="entry name" value="USP-like"/>
    <property type="match status" value="1"/>
</dbReference>
<dbReference type="Proteomes" id="UP000012042">
    <property type="component" value="Chromosome"/>
</dbReference>
<proteinExistence type="inferred from homology"/>
<dbReference type="Gene3D" id="3.40.50.620">
    <property type="entry name" value="HUPs"/>
    <property type="match status" value="1"/>
</dbReference>
<evidence type="ECO:0000313" key="4">
    <source>
        <dbReference type="Proteomes" id="UP000012042"/>
    </source>
</evidence>
<feature type="domain" description="UspA" evidence="2">
    <location>
        <begin position="3"/>
        <end position="144"/>
    </location>
</feature>
<name>M5AEX0_LEVBR</name>
<comment type="similarity">
    <text evidence="1">Belongs to the universal stress protein A family.</text>
</comment>
<dbReference type="PANTHER" id="PTHR46268">
    <property type="entry name" value="STRESS RESPONSE PROTEIN NHAX"/>
    <property type="match status" value="1"/>
</dbReference>
<dbReference type="InterPro" id="IPR014729">
    <property type="entry name" value="Rossmann-like_a/b/a_fold"/>
</dbReference>
<dbReference type="Pfam" id="PF00582">
    <property type="entry name" value="Usp"/>
    <property type="match status" value="1"/>
</dbReference>
<evidence type="ECO:0000259" key="2">
    <source>
        <dbReference type="Pfam" id="PF00582"/>
    </source>
</evidence>
<evidence type="ECO:0000313" key="3">
    <source>
        <dbReference type="EMBL" id="BAN06955.1"/>
    </source>
</evidence>
<dbReference type="InterPro" id="IPR006015">
    <property type="entry name" value="Universal_stress_UspA"/>
</dbReference>
<dbReference type="PRINTS" id="PR01438">
    <property type="entry name" value="UNVRSLSTRESS"/>
</dbReference>
<protein>
    <submittedName>
        <fullName evidence="3">Putative universal stress protein SERP1273</fullName>
    </submittedName>
</protein>
<dbReference type="PATRIC" id="fig|1001583.3.peg.1304"/>
<gene>
    <name evidence="3" type="ORF">LVISKB_1320</name>
</gene>
<evidence type="ECO:0000256" key="1">
    <source>
        <dbReference type="ARBA" id="ARBA00008791"/>
    </source>
</evidence>
<sequence length="153" mass="16460">MTMYNRLLVPLDGSSNAAEALNTAVSLAKDWHATITILHVIDIAQFTSRGLGAGYPEVVTSMRQNGRELMEKAKQVADNAGVHADMILKEGAPKQIITEIANDADLGIDLIVVGKSGTNAFSRLVIGSTTNYIVQHAEPNVFVVNDVPEEDDQ</sequence>
<accession>M5AEX0</accession>
<dbReference type="KEGG" id="lbk:LVISKB_1320"/>
<dbReference type="EMBL" id="AP012167">
    <property type="protein sequence ID" value="BAN06955.1"/>
    <property type="molecule type" value="Genomic_DNA"/>
</dbReference>
<reference evidence="3 4" key="1">
    <citation type="journal article" date="2013" name="PLoS ONE">
        <title>Genomic Analysis by Deep Sequencing of the Probiotic Lactobacillus brevis KB290 Harboring Nine Plasmids Reveals Genomic Stability.</title>
        <authorList>
            <person name="Fukao M."/>
            <person name="Oshima K."/>
            <person name="Morita H."/>
            <person name="Toh H."/>
            <person name="Suda W."/>
            <person name="Kim S.W."/>
            <person name="Suzuki S."/>
            <person name="Yakabe T."/>
            <person name="Hattori M."/>
            <person name="Yajima N."/>
        </authorList>
    </citation>
    <scope>NUCLEOTIDE SEQUENCE [LARGE SCALE GENOMIC DNA]</scope>
    <source>
        <strain evidence="3 4">KB290</strain>
    </source>
</reference>
<organism evidence="3 4">
    <name type="scientific">Levilactobacillus brevis KB290</name>
    <dbReference type="NCBI Taxonomy" id="1001583"/>
    <lineage>
        <taxon>Bacteria</taxon>
        <taxon>Bacillati</taxon>
        <taxon>Bacillota</taxon>
        <taxon>Bacilli</taxon>
        <taxon>Lactobacillales</taxon>
        <taxon>Lactobacillaceae</taxon>
        <taxon>Levilactobacillus</taxon>
    </lineage>
</organism>
<dbReference type="PANTHER" id="PTHR46268:SF6">
    <property type="entry name" value="UNIVERSAL STRESS PROTEIN UP12"/>
    <property type="match status" value="1"/>
</dbReference>
<dbReference type="AlphaFoldDB" id="M5AEX0"/>